<keyword evidence="2" id="KW-1185">Reference proteome</keyword>
<reference evidence="1 2" key="1">
    <citation type="submission" date="2015-09" db="EMBL/GenBank/DDBJ databases">
        <title>Host preference determinants of Valsa canker pathogens revealed by comparative genomics.</title>
        <authorList>
            <person name="Yin Z."/>
            <person name="Huang L."/>
        </authorList>
    </citation>
    <scope>NUCLEOTIDE SEQUENCE [LARGE SCALE GENOMIC DNA]</scope>
    <source>
        <strain evidence="1 2">03-1</strain>
    </source>
</reference>
<accession>A0A423WJY3</accession>
<name>A0A423WJY3_9PEZI</name>
<dbReference type="EMBL" id="LKEA01000015">
    <property type="protein sequence ID" value="ROW03745.1"/>
    <property type="molecule type" value="Genomic_DNA"/>
</dbReference>
<evidence type="ECO:0000313" key="1">
    <source>
        <dbReference type="EMBL" id="ROW03745.1"/>
    </source>
</evidence>
<comment type="caution">
    <text evidence="1">The sequence shown here is derived from an EMBL/GenBank/DDBJ whole genome shotgun (WGS) entry which is preliminary data.</text>
</comment>
<protein>
    <submittedName>
        <fullName evidence="1">Uncharacterized protein</fullName>
    </submittedName>
</protein>
<dbReference type="OrthoDB" id="3759773at2759"/>
<dbReference type="Proteomes" id="UP000283895">
    <property type="component" value="Unassembled WGS sequence"/>
</dbReference>
<sequence>MTQGLEFEQINITGNRLNCQFSRPVGPEDIPALVIDSPSFRVSETHNEVLRVTERTQGHKAHRDKACGWHADASRPKIRSLNILDLPYELLLDICEYVAWVSDNSDGCYWLYKDLFNDVKSIKSLRLTCHRLCHASSRHLLHVLDYYSAAIAGSLGLFSSLAGVTLDRQLDELDRRFQESGVSYSQEQIDVGFGRAENAADVWNIFAEDLEHGSLQSDYASISPEAERNIAAIKRGHALYIDLYSKQELVMRNGAFLRAIADAIARMPTAVRLSVTDSGVPDKKSVLYKGILDCMWDPYNPDAYLEEEVIKPWTLNEPRDVAQEAPTDLLYRLPLAISAASISLTAIDIDITSPISFPCNLTEDQMRALETACQRVKTFKFHTEISEAMDDTSYDHGMAGFYKFLSACMAERIEDLELKFQRSPVSWPWLFVDRSRPAPGAVKLDSIPIHLHRLRDCLGSNETYRVPILHIILAKLQLMGGNWAGALDVMHKRIVSGLSGVEHPRGGEMEINISRG</sequence>
<dbReference type="AlphaFoldDB" id="A0A423WJY3"/>
<proteinExistence type="predicted"/>
<evidence type="ECO:0000313" key="2">
    <source>
        <dbReference type="Proteomes" id="UP000283895"/>
    </source>
</evidence>
<gene>
    <name evidence="1" type="ORF">VMCG_05371</name>
</gene>
<organism evidence="1 2">
    <name type="scientific">Cytospora schulzeri</name>
    <dbReference type="NCBI Taxonomy" id="448051"/>
    <lineage>
        <taxon>Eukaryota</taxon>
        <taxon>Fungi</taxon>
        <taxon>Dikarya</taxon>
        <taxon>Ascomycota</taxon>
        <taxon>Pezizomycotina</taxon>
        <taxon>Sordariomycetes</taxon>
        <taxon>Sordariomycetidae</taxon>
        <taxon>Diaporthales</taxon>
        <taxon>Cytosporaceae</taxon>
        <taxon>Cytospora</taxon>
    </lineage>
</organism>
<dbReference type="STRING" id="356882.A0A423WJY3"/>